<accession>A0A401Q4Z2</accession>
<feature type="region of interest" description="Disordered" evidence="1">
    <location>
        <begin position="27"/>
        <end position="63"/>
    </location>
</feature>
<evidence type="ECO:0000313" key="2">
    <source>
        <dbReference type="EMBL" id="GCB80444.1"/>
    </source>
</evidence>
<dbReference type="AlphaFoldDB" id="A0A401Q4Z2"/>
<name>A0A401Q4Z2_SCYTO</name>
<evidence type="ECO:0000313" key="3">
    <source>
        <dbReference type="Proteomes" id="UP000288216"/>
    </source>
</evidence>
<dbReference type="OrthoDB" id="8788044at2759"/>
<sequence>MHRALQVCIAHQQSALAILHQYLQDQRHLGPEPPSPGQTTRNRFKAACSTREPAPSSTSSRRRTLLQVARESKLTRLIGLTSELLYLEQNSLSQLQEPHFQLDCKLSAELRNLCNRMATRADCLQLDADLKAIERCLIDIVHQLTISLSSTSSESHPHAVDVLKRLSNKFLDV</sequence>
<dbReference type="OMA" id="SHMALQL"/>
<dbReference type="InterPro" id="IPR031510">
    <property type="entry name" value="DLEU7"/>
</dbReference>
<evidence type="ECO:0000256" key="1">
    <source>
        <dbReference type="SAM" id="MobiDB-lite"/>
    </source>
</evidence>
<gene>
    <name evidence="2" type="ORF">scyTo_0016205</name>
</gene>
<reference evidence="2 3" key="1">
    <citation type="journal article" date="2018" name="Nat. Ecol. Evol.">
        <title>Shark genomes provide insights into elasmobranch evolution and the origin of vertebrates.</title>
        <authorList>
            <person name="Hara Y"/>
            <person name="Yamaguchi K"/>
            <person name="Onimaru K"/>
            <person name="Kadota M"/>
            <person name="Koyanagi M"/>
            <person name="Keeley SD"/>
            <person name="Tatsumi K"/>
            <person name="Tanaka K"/>
            <person name="Motone F"/>
            <person name="Kageyama Y"/>
            <person name="Nozu R"/>
            <person name="Adachi N"/>
            <person name="Nishimura O"/>
            <person name="Nakagawa R"/>
            <person name="Tanegashima C"/>
            <person name="Kiyatake I"/>
            <person name="Matsumoto R"/>
            <person name="Murakumo K"/>
            <person name="Nishida K"/>
            <person name="Terakita A"/>
            <person name="Kuratani S"/>
            <person name="Sato K"/>
            <person name="Hyodo S Kuraku.S."/>
        </authorList>
    </citation>
    <scope>NUCLEOTIDE SEQUENCE [LARGE SCALE GENOMIC DNA]</scope>
</reference>
<proteinExistence type="predicted"/>
<dbReference type="PANTHER" id="PTHR36961">
    <property type="entry name" value="LEUKEMIA-ASSOCIATED PROTEIN 7"/>
    <property type="match status" value="1"/>
</dbReference>
<dbReference type="PANTHER" id="PTHR36961:SF1">
    <property type="entry name" value="LEUKEMIA-ASSOCIATED PROTEIN 7"/>
    <property type="match status" value="1"/>
</dbReference>
<dbReference type="Proteomes" id="UP000288216">
    <property type="component" value="Unassembled WGS sequence"/>
</dbReference>
<keyword evidence="3" id="KW-1185">Reference proteome</keyword>
<dbReference type="STRING" id="75743.A0A401Q4Z2"/>
<dbReference type="EMBL" id="BFAA01009653">
    <property type="protein sequence ID" value="GCB80444.1"/>
    <property type="molecule type" value="Genomic_DNA"/>
</dbReference>
<protein>
    <submittedName>
        <fullName evidence="2">Uncharacterized protein</fullName>
    </submittedName>
</protein>
<dbReference type="Pfam" id="PF15760">
    <property type="entry name" value="DLEU7"/>
    <property type="match status" value="1"/>
</dbReference>
<feature type="compositionally biased region" description="Low complexity" evidence="1">
    <location>
        <begin position="49"/>
        <end position="59"/>
    </location>
</feature>
<organism evidence="2 3">
    <name type="scientific">Scyliorhinus torazame</name>
    <name type="common">Cloudy catshark</name>
    <name type="synonym">Catulus torazame</name>
    <dbReference type="NCBI Taxonomy" id="75743"/>
    <lineage>
        <taxon>Eukaryota</taxon>
        <taxon>Metazoa</taxon>
        <taxon>Chordata</taxon>
        <taxon>Craniata</taxon>
        <taxon>Vertebrata</taxon>
        <taxon>Chondrichthyes</taxon>
        <taxon>Elasmobranchii</taxon>
        <taxon>Galeomorphii</taxon>
        <taxon>Galeoidea</taxon>
        <taxon>Carcharhiniformes</taxon>
        <taxon>Scyliorhinidae</taxon>
        <taxon>Scyliorhinus</taxon>
    </lineage>
</organism>
<comment type="caution">
    <text evidence="2">The sequence shown here is derived from an EMBL/GenBank/DDBJ whole genome shotgun (WGS) entry which is preliminary data.</text>
</comment>